<feature type="signal peptide" evidence="1">
    <location>
        <begin position="1"/>
        <end position="24"/>
    </location>
</feature>
<gene>
    <name evidence="2" type="ORF">SAMN05216474_1121</name>
</gene>
<evidence type="ECO:0000313" key="2">
    <source>
        <dbReference type="EMBL" id="SFT53152.1"/>
    </source>
</evidence>
<dbReference type="STRING" id="477690.SAMN05216474_1121"/>
<sequence>MKTFMYKALALTAMFTFLAGVASAGDHEKNPLYRSCPRAIAIPIEKPAPDAIIKNYPVKKVDRNLATEHLPLQVRKMEKLVR</sequence>
<name>A0A1I6YRS2_9FLAO</name>
<keyword evidence="3" id="KW-1185">Reference proteome</keyword>
<keyword evidence="1" id="KW-0732">Signal</keyword>
<feature type="chain" id="PRO_5014848038" evidence="1">
    <location>
        <begin position="25"/>
        <end position="82"/>
    </location>
</feature>
<evidence type="ECO:0000313" key="3">
    <source>
        <dbReference type="Proteomes" id="UP000236454"/>
    </source>
</evidence>
<dbReference type="Proteomes" id="UP000236454">
    <property type="component" value="Unassembled WGS sequence"/>
</dbReference>
<dbReference type="EMBL" id="FPAS01000001">
    <property type="protein sequence ID" value="SFT53152.1"/>
    <property type="molecule type" value="Genomic_DNA"/>
</dbReference>
<accession>A0A1I6YRS2</accession>
<protein>
    <submittedName>
        <fullName evidence="2">Uncharacterized protein</fullName>
    </submittedName>
</protein>
<dbReference type="RefSeq" id="WP_090247328.1">
    <property type="nucleotide sequence ID" value="NZ_FPAS01000001.1"/>
</dbReference>
<reference evidence="2 3" key="1">
    <citation type="submission" date="2016-10" db="EMBL/GenBank/DDBJ databases">
        <authorList>
            <person name="de Groot N.N."/>
        </authorList>
    </citation>
    <scope>NUCLEOTIDE SEQUENCE [LARGE SCALE GENOMIC DNA]</scope>
    <source>
        <strain evidence="2 3">CGMCC 1.7005</strain>
    </source>
</reference>
<evidence type="ECO:0000256" key="1">
    <source>
        <dbReference type="SAM" id="SignalP"/>
    </source>
</evidence>
<organism evidence="2 3">
    <name type="scientific">Lishizhenia tianjinensis</name>
    <dbReference type="NCBI Taxonomy" id="477690"/>
    <lineage>
        <taxon>Bacteria</taxon>
        <taxon>Pseudomonadati</taxon>
        <taxon>Bacteroidota</taxon>
        <taxon>Flavobacteriia</taxon>
        <taxon>Flavobacteriales</taxon>
        <taxon>Crocinitomicaceae</taxon>
        <taxon>Lishizhenia</taxon>
    </lineage>
</organism>
<proteinExistence type="predicted"/>
<dbReference type="AlphaFoldDB" id="A0A1I6YRS2"/>